<accession>A0ABW8TKJ5</accession>
<dbReference type="EMBL" id="JBJIAA010000023">
    <property type="protein sequence ID" value="MFL0253000.1"/>
    <property type="molecule type" value="Genomic_DNA"/>
</dbReference>
<organism evidence="1 2">
    <name type="scientific">Clostridium neuense</name>
    <dbReference type="NCBI Taxonomy" id="1728934"/>
    <lineage>
        <taxon>Bacteria</taxon>
        <taxon>Bacillati</taxon>
        <taxon>Bacillota</taxon>
        <taxon>Clostridia</taxon>
        <taxon>Eubacteriales</taxon>
        <taxon>Clostridiaceae</taxon>
        <taxon>Clostridium</taxon>
    </lineage>
</organism>
<reference evidence="1 2" key="1">
    <citation type="submission" date="2024-11" db="EMBL/GenBank/DDBJ databases">
        <authorList>
            <person name="Heng Y.C."/>
            <person name="Lim A.C.H."/>
            <person name="Lee J.K.Y."/>
            <person name="Kittelmann S."/>
        </authorList>
    </citation>
    <scope>NUCLEOTIDE SEQUENCE [LARGE SCALE GENOMIC DNA]</scope>
    <source>
        <strain evidence="1 2">WILCCON 0114</strain>
    </source>
</reference>
<dbReference type="RefSeq" id="WP_406789661.1">
    <property type="nucleotide sequence ID" value="NZ_JBJIAA010000023.1"/>
</dbReference>
<dbReference type="Pfam" id="PF10764">
    <property type="entry name" value="Gin"/>
    <property type="match status" value="1"/>
</dbReference>
<comment type="caution">
    <text evidence="1">The sequence shown here is derived from an EMBL/GenBank/DDBJ whole genome shotgun (WGS) entry which is preliminary data.</text>
</comment>
<keyword evidence="2" id="KW-1185">Reference proteome</keyword>
<evidence type="ECO:0000313" key="2">
    <source>
        <dbReference type="Proteomes" id="UP001623592"/>
    </source>
</evidence>
<sequence length="69" mass="8019">MKKNCIICGKVLKDGIMINGKGMCKACEKRLVNLKDKNDFYEYYKECIKKEIVHIISRGADCDCQNYHL</sequence>
<protein>
    <submittedName>
        <fullName evidence="1">Sigma factor G inhibitor Gin</fullName>
    </submittedName>
</protein>
<name>A0ABW8TKJ5_9CLOT</name>
<evidence type="ECO:0000313" key="1">
    <source>
        <dbReference type="EMBL" id="MFL0253000.1"/>
    </source>
</evidence>
<dbReference type="InterPro" id="IPR019700">
    <property type="entry name" value="Sigma-G_inhibitor_Gin"/>
</dbReference>
<gene>
    <name evidence="1" type="ORF">ACJDT4_21560</name>
</gene>
<dbReference type="Proteomes" id="UP001623592">
    <property type="component" value="Unassembled WGS sequence"/>
</dbReference>
<proteinExistence type="predicted"/>